<dbReference type="InterPro" id="IPR007111">
    <property type="entry name" value="NACHT_NTPase"/>
</dbReference>
<dbReference type="GO" id="GO:0005829">
    <property type="term" value="C:cytosol"/>
    <property type="evidence" value="ECO:0007669"/>
    <property type="project" value="UniProtKB-SubCell"/>
</dbReference>
<evidence type="ECO:0000256" key="4">
    <source>
        <dbReference type="ARBA" id="ARBA00022729"/>
    </source>
</evidence>
<dbReference type="GO" id="GO:0050863">
    <property type="term" value="P:regulation of T cell activation"/>
    <property type="evidence" value="ECO:0007669"/>
    <property type="project" value="UniProtKB-ARBA"/>
</dbReference>
<feature type="domain" description="NACHT" evidence="17">
    <location>
        <begin position="316"/>
        <end position="447"/>
    </location>
</feature>
<keyword evidence="19" id="KW-1185">Reference proteome</keyword>
<keyword evidence="9 15" id="KW-0472">Membrane</keyword>
<dbReference type="Gene3D" id="3.80.10.10">
    <property type="entry name" value="Ribonuclease Inhibitor"/>
    <property type="match status" value="1"/>
</dbReference>
<reference evidence="19" key="1">
    <citation type="journal article" date="2006" name="Science">
        <title>Ancient noncoding elements conserved in the human genome.</title>
        <authorList>
            <person name="Venkatesh B."/>
            <person name="Kirkness E.F."/>
            <person name="Loh Y.H."/>
            <person name="Halpern A.L."/>
            <person name="Lee A.P."/>
            <person name="Johnson J."/>
            <person name="Dandona N."/>
            <person name="Viswanathan L.D."/>
            <person name="Tay A."/>
            <person name="Venter J.C."/>
            <person name="Strausberg R.L."/>
            <person name="Brenner S."/>
        </authorList>
    </citation>
    <scope>NUCLEOTIDE SEQUENCE [LARGE SCALE GENOMIC DNA]</scope>
</reference>
<feature type="transmembrane region" description="Helical" evidence="15">
    <location>
        <begin position="193"/>
        <end position="215"/>
    </location>
</feature>
<keyword evidence="13" id="KW-1271">Inflammasome</keyword>
<reference evidence="18" key="4">
    <citation type="submission" date="2025-08" db="UniProtKB">
        <authorList>
            <consortium name="Ensembl"/>
        </authorList>
    </citation>
    <scope>IDENTIFICATION</scope>
</reference>
<evidence type="ECO:0000256" key="1">
    <source>
        <dbReference type="ARBA" id="ARBA00004110"/>
    </source>
</evidence>
<evidence type="ECO:0000256" key="9">
    <source>
        <dbReference type="ARBA" id="ARBA00023136"/>
    </source>
</evidence>
<evidence type="ECO:0000256" key="8">
    <source>
        <dbReference type="ARBA" id="ARBA00022843"/>
    </source>
</evidence>
<dbReference type="KEGG" id="cmk:103188940"/>
<gene>
    <name evidence="18" type="primary">LOC103188940</name>
</gene>
<evidence type="ECO:0000256" key="6">
    <source>
        <dbReference type="ARBA" id="ARBA00022741"/>
    </source>
</evidence>
<name>A0A4W3JYL7_CALMI</name>
<dbReference type="InParanoid" id="A0A4W3JYL7"/>
<proteinExistence type="predicted"/>
<dbReference type="GO" id="GO:0016020">
    <property type="term" value="C:membrane"/>
    <property type="evidence" value="ECO:0007669"/>
    <property type="project" value="UniProtKB-SubCell"/>
</dbReference>
<dbReference type="AlphaFoldDB" id="A0A4W3JYL7"/>
<protein>
    <submittedName>
        <fullName evidence="18">Protein NLRC3-like</fullName>
    </submittedName>
</protein>
<reference evidence="19" key="2">
    <citation type="journal article" date="2007" name="PLoS Biol.">
        <title>Survey sequencing and comparative analysis of the elephant shark (Callorhinchus milii) genome.</title>
        <authorList>
            <person name="Venkatesh B."/>
            <person name="Kirkness E.F."/>
            <person name="Loh Y.H."/>
            <person name="Halpern A.L."/>
            <person name="Lee A.P."/>
            <person name="Johnson J."/>
            <person name="Dandona N."/>
            <person name="Viswanathan L.D."/>
            <person name="Tay A."/>
            <person name="Venter J.C."/>
            <person name="Strausberg R.L."/>
            <person name="Brenner S."/>
        </authorList>
    </citation>
    <scope>NUCLEOTIDE SEQUENCE [LARGE SCALE GENOMIC DNA]</scope>
</reference>
<dbReference type="Ensembl" id="ENSCMIT00000037396.1">
    <property type="protein sequence ID" value="ENSCMIP00000036855.1"/>
    <property type="gene ID" value="ENSCMIG00000015558.1"/>
</dbReference>
<evidence type="ECO:0000259" key="17">
    <source>
        <dbReference type="PROSITE" id="PS50837"/>
    </source>
</evidence>
<evidence type="ECO:0000313" key="18">
    <source>
        <dbReference type="Ensembl" id="ENSCMIP00000036855.1"/>
    </source>
</evidence>
<evidence type="ECO:0000256" key="12">
    <source>
        <dbReference type="ARBA" id="ARBA00023198"/>
    </source>
</evidence>
<keyword evidence="7" id="KW-0067">ATP-binding</keyword>
<dbReference type="GeneID" id="103188940"/>
<comment type="subcellular location">
    <subcellularLocation>
        <location evidence="1">Inflammasome</location>
    </subcellularLocation>
    <subcellularLocation>
        <location evidence="2">Membrane</location>
    </subcellularLocation>
</comment>
<dbReference type="PROSITE" id="PS50835">
    <property type="entry name" value="IG_LIKE"/>
    <property type="match status" value="1"/>
</dbReference>
<keyword evidence="4" id="KW-0732">Signal</keyword>
<keyword evidence="5" id="KW-0677">Repeat</keyword>
<keyword evidence="11" id="KW-0325">Glycoprotein</keyword>
<keyword evidence="12" id="KW-0395">Inflammatory response</keyword>
<organism evidence="18 19">
    <name type="scientific">Callorhinchus milii</name>
    <name type="common">Ghost shark</name>
    <dbReference type="NCBI Taxonomy" id="7868"/>
    <lineage>
        <taxon>Eukaryota</taxon>
        <taxon>Metazoa</taxon>
        <taxon>Chordata</taxon>
        <taxon>Craniata</taxon>
        <taxon>Vertebrata</taxon>
        <taxon>Chondrichthyes</taxon>
        <taxon>Holocephali</taxon>
        <taxon>Chimaeriformes</taxon>
        <taxon>Callorhinchidae</taxon>
        <taxon>Callorhinchus</taxon>
    </lineage>
</organism>
<dbReference type="PANTHER" id="PTHR45690:SF19">
    <property type="entry name" value="NACHT, LRR AND PYD DOMAINS-CONTAINING PROTEIN 3"/>
    <property type="match status" value="1"/>
</dbReference>
<dbReference type="SMART" id="SM00406">
    <property type="entry name" value="IGv"/>
    <property type="match status" value="1"/>
</dbReference>
<accession>A0A4W3JYL7</accession>
<dbReference type="SMART" id="SM00409">
    <property type="entry name" value="IG"/>
    <property type="match status" value="1"/>
</dbReference>
<dbReference type="InterPro" id="IPR013783">
    <property type="entry name" value="Ig-like_fold"/>
</dbReference>
<evidence type="ECO:0000313" key="19">
    <source>
        <dbReference type="Proteomes" id="UP000314986"/>
    </source>
</evidence>
<evidence type="ECO:0000256" key="5">
    <source>
        <dbReference type="ARBA" id="ARBA00022737"/>
    </source>
</evidence>
<evidence type="ECO:0000256" key="2">
    <source>
        <dbReference type="ARBA" id="ARBA00004370"/>
    </source>
</evidence>
<keyword evidence="10" id="KW-1015">Disulfide bond</keyword>
<evidence type="ECO:0000256" key="15">
    <source>
        <dbReference type="SAM" id="Phobius"/>
    </source>
</evidence>
<dbReference type="Pfam" id="PF07686">
    <property type="entry name" value="V-set"/>
    <property type="match status" value="1"/>
</dbReference>
<dbReference type="SUPFAM" id="SSF52047">
    <property type="entry name" value="RNI-like"/>
    <property type="match status" value="1"/>
</dbReference>
<dbReference type="Gene3D" id="2.60.40.10">
    <property type="entry name" value="Immunoglobulins"/>
    <property type="match status" value="1"/>
</dbReference>
<reference evidence="19" key="3">
    <citation type="journal article" date="2014" name="Nature">
        <title>Elephant shark genome provides unique insights into gnathostome evolution.</title>
        <authorList>
            <consortium name="International Elephant Shark Genome Sequencing Consortium"/>
            <person name="Venkatesh B."/>
            <person name="Lee A.P."/>
            <person name="Ravi V."/>
            <person name="Maurya A.K."/>
            <person name="Lian M.M."/>
            <person name="Swann J.B."/>
            <person name="Ohta Y."/>
            <person name="Flajnik M.F."/>
            <person name="Sutoh Y."/>
            <person name="Kasahara M."/>
            <person name="Hoon S."/>
            <person name="Gangu V."/>
            <person name="Roy S.W."/>
            <person name="Irimia M."/>
            <person name="Korzh V."/>
            <person name="Kondrychyn I."/>
            <person name="Lim Z.W."/>
            <person name="Tay B.H."/>
            <person name="Tohari S."/>
            <person name="Kong K.W."/>
            <person name="Ho S."/>
            <person name="Lorente-Galdos B."/>
            <person name="Quilez J."/>
            <person name="Marques-Bonet T."/>
            <person name="Raney B.J."/>
            <person name="Ingham P.W."/>
            <person name="Tay A."/>
            <person name="Hillier L.W."/>
            <person name="Minx P."/>
            <person name="Boehm T."/>
            <person name="Wilson R.K."/>
            <person name="Brenner S."/>
            <person name="Warren W.C."/>
        </authorList>
    </citation>
    <scope>NUCLEOTIDE SEQUENCE [LARGE SCALE GENOMIC DNA]</scope>
</reference>
<evidence type="ECO:0000256" key="10">
    <source>
        <dbReference type="ARBA" id="ARBA00023157"/>
    </source>
</evidence>
<dbReference type="SUPFAM" id="SSF48726">
    <property type="entry name" value="Immunoglobulin"/>
    <property type="match status" value="1"/>
</dbReference>
<dbReference type="SUPFAM" id="SSF52540">
    <property type="entry name" value="P-loop containing nucleoside triphosphate hydrolases"/>
    <property type="match status" value="1"/>
</dbReference>
<dbReference type="InterPro" id="IPR027417">
    <property type="entry name" value="P-loop_NTPase"/>
</dbReference>
<reference evidence="18" key="5">
    <citation type="submission" date="2025-09" db="UniProtKB">
        <authorList>
            <consortium name="Ensembl"/>
        </authorList>
    </citation>
    <scope>IDENTIFICATION</scope>
</reference>
<dbReference type="InterPro" id="IPR041267">
    <property type="entry name" value="NLRP_HD2"/>
</dbReference>
<dbReference type="Pfam" id="PF17776">
    <property type="entry name" value="NLRC4_HD2"/>
    <property type="match status" value="1"/>
</dbReference>
<evidence type="ECO:0000256" key="13">
    <source>
        <dbReference type="ARBA" id="ARBA00023233"/>
    </source>
</evidence>
<keyword evidence="14" id="KW-0393">Immunoglobulin domain</keyword>
<dbReference type="SMART" id="SM00368">
    <property type="entry name" value="LRR_RI"/>
    <property type="match status" value="4"/>
</dbReference>
<sequence length="1015" mass="115947">MWVQNISIFMTKANQEFKTRSRFLSPSSYSDLPIKMEFPLNKTFTILIFSLFGEVSLHMISEVVGRDVLLPCLFTPESNLDPEKLIINWQGTDDNSVVHSFYSNVDHPEYQNQKFRGRTQLFPKVILNGNASLQLRRLTLSDNGNYTCYVIQHDDHAYVKIVVELRVLDTDTSQVTEDNNLEDQIPKEQIRTLGTAAAFFVIVGIGIGIGIKIAIRKSIMKKQRHMDPERAALIRYPNMADALEDYKLYLTKKYSTMINSNMSKCYASLMRTVDVTYPKKEGKFIEGINGGGSDNTKEIKPTEMLSVALGKKCSSKRILMVGDAGVGKSWTVTCMRQEWASESNEQPFKCIIILRFHDLNKVKEKTTLRKLLQSKCSSLSEVLSALLLDPHDVLITLDGLDEFHHQLSCDAPIRDIDIDTEADVNVLVSDLICGQLLPAAHILVTSRWNNDQIKINKKYFDCILAISGFTTNQLRQYCDVFYQDKETASKMYQHFTEKETITYLACNPLNSYMLCNILKTCKDYSEGVTAVPVTQSKLFSLFFDSLFSHGTPGTDQSHKLSATDLEKCKDRPHDKIVETILKVGKLSYHYLLSGKHNMVEKDLIAFDINPTFLSSHLSNLILEKKWDNRSSFEFYHAMIMEQVAAWYCADLVRDKAEELIECLDLWCLGKVPQNSKNPLCIEAAKWPEHKKNLFSFTKMFMGFLTAGRGGNFWKSAAPLSDSTSQALVRWFRDWLCTDIKQSELLNLMHCLFELHDNKVTEEVSPHIKRIDFYNISLSLLDIAALCYSLRHSQVEKMDLRLCDLKDQGIRQLEEVIAKCKSVSISSNKLTEESARIISNILQEPSCALERLSIGTNHLQSSGAQMIWKALEKNQRLKRLYLYDNGITDKGTEIMPECLKHNKTLEVLHLCGNTFSDCGQRNIQRVKELRADLKIVVKIADDEELVDRVENEVTQLISDFGQYDREWLTNILRTILRDLGDEISITNTRTETKIGNIKQGIQIVQRKLKWDAIAEL</sequence>
<dbReference type="InterPro" id="IPR036179">
    <property type="entry name" value="Ig-like_dom_sf"/>
</dbReference>
<dbReference type="FunFam" id="2.60.40.10:FF:000142">
    <property type="entry name" value="V-set domain-containing T-cell activation inhibitor 1"/>
    <property type="match status" value="1"/>
</dbReference>
<keyword evidence="15" id="KW-1133">Transmembrane helix</keyword>
<dbReference type="PANTHER" id="PTHR45690">
    <property type="entry name" value="NACHT, LRR AND PYD DOMAINS-CONTAINING PROTEIN 12"/>
    <property type="match status" value="1"/>
</dbReference>
<keyword evidence="8" id="KW-0832">Ubl conjugation</keyword>
<evidence type="ECO:0000256" key="7">
    <source>
        <dbReference type="ARBA" id="ARBA00022840"/>
    </source>
</evidence>
<dbReference type="InterPro" id="IPR032675">
    <property type="entry name" value="LRR_dom_sf"/>
</dbReference>
<evidence type="ECO:0000256" key="11">
    <source>
        <dbReference type="ARBA" id="ARBA00023180"/>
    </source>
</evidence>
<dbReference type="GeneTree" id="ENSGT01070000253760"/>
<evidence type="ECO:0000256" key="14">
    <source>
        <dbReference type="ARBA" id="ARBA00023319"/>
    </source>
</evidence>
<dbReference type="InterPro" id="IPR003599">
    <property type="entry name" value="Ig_sub"/>
</dbReference>
<dbReference type="InterPro" id="IPR050637">
    <property type="entry name" value="NLRP_innate_immun_reg"/>
</dbReference>
<keyword evidence="15" id="KW-0812">Transmembrane</keyword>
<keyword evidence="6" id="KW-0547">Nucleotide-binding</keyword>
<dbReference type="GO" id="GO:1903037">
    <property type="term" value="P:regulation of leukocyte cell-cell adhesion"/>
    <property type="evidence" value="ECO:0007669"/>
    <property type="project" value="UniProtKB-ARBA"/>
</dbReference>
<feature type="domain" description="Ig-like" evidence="16">
    <location>
        <begin position="65"/>
        <end position="150"/>
    </location>
</feature>
<dbReference type="OrthoDB" id="120976at2759"/>
<dbReference type="InterPro" id="IPR013106">
    <property type="entry name" value="Ig_V-set"/>
</dbReference>
<dbReference type="Gene3D" id="3.40.50.300">
    <property type="entry name" value="P-loop containing nucleotide triphosphate hydrolases"/>
    <property type="match status" value="1"/>
</dbReference>
<dbReference type="GO" id="GO:0005524">
    <property type="term" value="F:ATP binding"/>
    <property type="evidence" value="ECO:0007669"/>
    <property type="project" value="UniProtKB-KW"/>
</dbReference>
<keyword evidence="3" id="KW-0963">Cytoplasm</keyword>
<evidence type="ECO:0000259" key="16">
    <source>
        <dbReference type="PROSITE" id="PS50835"/>
    </source>
</evidence>
<evidence type="ECO:0000256" key="3">
    <source>
        <dbReference type="ARBA" id="ARBA00022490"/>
    </source>
</evidence>
<dbReference type="OMA" id="SIQQEWA"/>
<dbReference type="Pfam" id="PF05729">
    <property type="entry name" value="NACHT"/>
    <property type="match status" value="1"/>
</dbReference>
<dbReference type="InterPro" id="IPR007110">
    <property type="entry name" value="Ig-like_dom"/>
</dbReference>
<dbReference type="Proteomes" id="UP000314986">
    <property type="component" value="Unassembled WGS sequence"/>
</dbReference>
<dbReference type="PROSITE" id="PS50837">
    <property type="entry name" value="NACHT"/>
    <property type="match status" value="1"/>
</dbReference>